<evidence type="ECO:0000256" key="3">
    <source>
        <dbReference type="PROSITE-ProRule" id="PRU00023"/>
    </source>
</evidence>
<evidence type="ECO:0000313" key="5">
    <source>
        <dbReference type="Proteomes" id="UP000800200"/>
    </source>
</evidence>
<keyword evidence="5" id="KW-1185">Reference proteome</keyword>
<sequence>MDKLPAELFSDSISHLVFLHLGRPLNQSALIRSLLDLRLVCRAFDKEILRNLHQTITLPHLSSQRRAFQENKRSPAGINSKRNRSLTGVNSIQNSIIASALFNSTISTSNRLLCTSITSRIRKCVKYAQEITGHDSESSIFALTRIFCTVAAKSGVCHSILFDGMNILTDDTDRFCIAVILGDVEFVKDASKRRRVGSRVSSIFGYPTSCAALCGHVDIVRHLIRTLQWRYGYLDGTNAIELAIENAQLDVLRLFMDNQYGVDKFGSKYAKYVDQAVRTGNVEVVKQLLQAMDPGDFPTKREYERERTRQMHSALMCACRFGQTEVVRLLLQYGLDVNKCIRYEVSALEIAKSRGYTNIVEMLLEAGAGK</sequence>
<accession>A0A6A6EG12</accession>
<protein>
    <submittedName>
        <fullName evidence="4">Ankyrin</fullName>
    </submittedName>
</protein>
<evidence type="ECO:0000256" key="1">
    <source>
        <dbReference type="ARBA" id="ARBA00022737"/>
    </source>
</evidence>
<dbReference type="EMBL" id="ML994618">
    <property type="protein sequence ID" value="KAF2190654.1"/>
    <property type="molecule type" value="Genomic_DNA"/>
</dbReference>
<proteinExistence type="predicted"/>
<reference evidence="4" key="1">
    <citation type="journal article" date="2020" name="Stud. Mycol.">
        <title>101 Dothideomycetes genomes: a test case for predicting lifestyles and emergence of pathogens.</title>
        <authorList>
            <person name="Haridas S."/>
            <person name="Albert R."/>
            <person name="Binder M."/>
            <person name="Bloem J."/>
            <person name="Labutti K."/>
            <person name="Salamov A."/>
            <person name="Andreopoulos B."/>
            <person name="Baker S."/>
            <person name="Barry K."/>
            <person name="Bills G."/>
            <person name="Bluhm B."/>
            <person name="Cannon C."/>
            <person name="Castanera R."/>
            <person name="Culley D."/>
            <person name="Daum C."/>
            <person name="Ezra D."/>
            <person name="Gonzalez J."/>
            <person name="Henrissat B."/>
            <person name="Kuo A."/>
            <person name="Liang C."/>
            <person name="Lipzen A."/>
            <person name="Lutzoni F."/>
            <person name="Magnuson J."/>
            <person name="Mondo S."/>
            <person name="Nolan M."/>
            <person name="Ohm R."/>
            <person name="Pangilinan J."/>
            <person name="Park H.-J."/>
            <person name="Ramirez L."/>
            <person name="Alfaro M."/>
            <person name="Sun H."/>
            <person name="Tritt A."/>
            <person name="Yoshinaga Y."/>
            <person name="Zwiers L.-H."/>
            <person name="Turgeon B."/>
            <person name="Goodwin S."/>
            <person name="Spatafora J."/>
            <person name="Crous P."/>
            <person name="Grigoriev I."/>
        </authorList>
    </citation>
    <scope>NUCLEOTIDE SEQUENCE</scope>
    <source>
        <strain evidence="4">CBS 207.26</strain>
    </source>
</reference>
<dbReference type="InterPro" id="IPR002110">
    <property type="entry name" value="Ankyrin_rpt"/>
</dbReference>
<dbReference type="PANTHER" id="PTHR24198">
    <property type="entry name" value="ANKYRIN REPEAT AND PROTEIN KINASE DOMAIN-CONTAINING PROTEIN"/>
    <property type="match status" value="1"/>
</dbReference>
<dbReference type="Proteomes" id="UP000800200">
    <property type="component" value="Unassembled WGS sequence"/>
</dbReference>
<gene>
    <name evidence="4" type="ORF">K469DRAFT_747100</name>
</gene>
<dbReference type="PANTHER" id="PTHR24198:SF165">
    <property type="entry name" value="ANKYRIN REPEAT-CONTAINING PROTEIN-RELATED"/>
    <property type="match status" value="1"/>
</dbReference>
<dbReference type="SUPFAM" id="SSF48403">
    <property type="entry name" value="Ankyrin repeat"/>
    <property type="match status" value="1"/>
</dbReference>
<dbReference type="PROSITE" id="PS50088">
    <property type="entry name" value="ANK_REPEAT"/>
    <property type="match status" value="1"/>
</dbReference>
<dbReference type="InterPro" id="IPR036770">
    <property type="entry name" value="Ankyrin_rpt-contain_sf"/>
</dbReference>
<dbReference type="SMART" id="SM00248">
    <property type="entry name" value="ANK"/>
    <property type="match status" value="4"/>
</dbReference>
<dbReference type="Gene3D" id="1.25.40.20">
    <property type="entry name" value="Ankyrin repeat-containing domain"/>
    <property type="match status" value="1"/>
</dbReference>
<organism evidence="4 5">
    <name type="scientific">Zopfia rhizophila CBS 207.26</name>
    <dbReference type="NCBI Taxonomy" id="1314779"/>
    <lineage>
        <taxon>Eukaryota</taxon>
        <taxon>Fungi</taxon>
        <taxon>Dikarya</taxon>
        <taxon>Ascomycota</taxon>
        <taxon>Pezizomycotina</taxon>
        <taxon>Dothideomycetes</taxon>
        <taxon>Dothideomycetes incertae sedis</taxon>
        <taxon>Zopfiaceae</taxon>
        <taxon>Zopfia</taxon>
    </lineage>
</organism>
<evidence type="ECO:0000313" key="4">
    <source>
        <dbReference type="EMBL" id="KAF2190654.1"/>
    </source>
</evidence>
<dbReference type="Pfam" id="PF12796">
    <property type="entry name" value="Ank_2"/>
    <property type="match status" value="1"/>
</dbReference>
<dbReference type="PROSITE" id="PS50297">
    <property type="entry name" value="ANK_REP_REGION"/>
    <property type="match status" value="1"/>
</dbReference>
<keyword evidence="2 3" id="KW-0040">ANK repeat</keyword>
<dbReference type="AlphaFoldDB" id="A0A6A6EG12"/>
<dbReference type="OrthoDB" id="3695168at2759"/>
<keyword evidence="1" id="KW-0677">Repeat</keyword>
<evidence type="ECO:0000256" key="2">
    <source>
        <dbReference type="ARBA" id="ARBA00023043"/>
    </source>
</evidence>
<name>A0A6A6EG12_9PEZI</name>
<feature type="repeat" description="ANK" evidence="3">
    <location>
        <begin position="310"/>
        <end position="338"/>
    </location>
</feature>